<dbReference type="EMBL" id="MLKD01000002">
    <property type="protein sequence ID" value="OQE29495.1"/>
    <property type="molecule type" value="Genomic_DNA"/>
</dbReference>
<dbReference type="Pfam" id="PF16158">
    <property type="entry name" value="N_BRCA1_IG"/>
    <property type="match status" value="1"/>
</dbReference>
<dbReference type="CDD" id="cd02249">
    <property type="entry name" value="ZZ"/>
    <property type="match status" value="1"/>
</dbReference>
<dbReference type="SMART" id="SM00291">
    <property type="entry name" value="ZnF_ZZ"/>
    <property type="match status" value="4"/>
</dbReference>
<dbReference type="Gene3D" id="3.30.60.90">
    <property type="match status" value="4"/>
</dbReference>
<dbReference type="InterPro" id="IPR000433">
    <property type="entry name" value="Znf_ZZ"/>
</dbReference>
<evidence type="ECO:0000256" key="4">
    <source>
        <dbReference type="PROSITE-ProRule" id="PRU00228"/>
    </source>
</evidence>
<evidence type="ECO:0000313" key="8">
    <source>
        <dbReference type="Proteomes" id="UP000191285"/>
    </source>
</evidence>
<gene>
    <name evidence="7" type="ORF">PENSTE_c002G02954</name>
</gene>
<name>A0A1V6TSX2_9EURO</name>
<dbReference type="AlphaFoldDB" id="A0A1V6TSX2"/>
<dbReference type="GO" id="GO:0008270">
    <property type="term" value="F:zinc ion binding"/>
    <property type="evidence" value="ECO:0007669"/>
    <property type="project" value="UniProtKB-KW"/>
</dbReference>
<dbReference type="InterPro" id="IPR032350">
    <property type="entry name" value="Nbr1_FW"/>
</dbReference>
<dbReference type="STRING" id="303698.A0A1V6TSX2"/>
<accession>A0A1V6TSX2</accession>
<sequence>MATPAQSSHPGPDHLVTIKVLYDGSNRRFKFPLKDLRPHVLAEKLRTVLGVPADVNVMLERYSDSAGSYMRLDSDNTAVYKQLYRAAKAKSKLRIKATTVDTSAPAPTQSPASETSTPRHNYLETVLTSPIPVAHPETLSTTTTSSTSQPTSSDLTYSSPPLNQPQYRNFDMEENKRHFSAIAHTSPSGMFCIDCNNCGGSIANEHYHCSICEHGDYDLCPECLDAGASCLGEGHWLIKRVVQGGLVTPSTTETIPPRQKAAQQTSSVAPVVPLPETKLVPEMAGPPIPIVAAPATSVAPSKPLLPNMATQGDDKPICNGCCRENDETNLVRCNDCEDYDLCLRCLMRNKHGHHPGHTFTPGIDRNFCLKNIIVGRCLPGRQFKHAAICDGCDKRIVGIRHKCLSCPDWDYCGKCASHAKISHPGHRFAPIYEAISDQPREMDIHYGIFCDGPLCKDRPAQSYIQGVRYKCAVCDDVDFCANCEAFPNNVHNHTHPLVKFKTPIRSVTVNTVTESLPTMQHLGDQERVVSDSPTKVETPVEMFASKVEKKDNENEKTEKAEPEPEPEPEPEREPTPALPVNEAPTPTPAPATKEEYGNSEDYQAYFLRDAIADGTKLPPDTAFRQTWSLYNPGPLAWPTGSDVRFVGGDTMFDVDASHPSSVHAIHSAMESNKLSAPLEPGSSADFSVTLRTPQREGTAISYWRLKLPNGVAIGHRLWCDIQVQATRISAIATESETPASTETETTSSGMIFPKLEKESPEASTHEAEAVAPIHNAPTMSNASEGDILEDVESLTLEDASTDAGFLTDEEYDVLDASDQEFLEAKQSIH</sequence>
<feature type="region of interest" description="Disordered" evidence="5">
    <location>
        <begin position="133"/>
        <end position="164"/>
    </location>
</feature>
<feature type="region of interest" description="Disordered" evidence="5">
    <location>
        <begin position="521"/>
        <end position="595"/>
    </location>
</feature>
<proteinExistence type="predicted"/>
<dbReference type="InterPro" id="IPR043145">
    <property type="entry name" value="Znf_ZZ_sf"/>
</dbReference>
<protein>
    <recommendedName>
        <fullName evidence="6">ZZ-type domain-containing protein</fullName>
    </recommendedName>
</protein>
<dbReference type="SUPFAM" id="SSF57850">
    <property type="entry name" value="RING/U-box"/>
    <property type="match status" value="4"/>
</dbReference>
<dbReference type="OrthoDB" id="661148at2759"/>
<feature type="compositionally biased region" description="Polar residues" evidence="5">
    <location>
        <begin position="99"/>
        <end position="119"/>
    </location>
</feature>
<evidence type="ECO:0000256" key="5">
    <source>
        <dbReference type="SAM" id="MobiDB-lite"/>
    </source>
</evidence>
<dbReference type="PROSITE" id="PS50135">
    <property type="entry name" value="ZF_ZZ_2"/>
    <property type="match status" value="1"/>
</dbReference>
<evidence type="ECO:0000259" key="6">
    <source>
        <dbReference type="PROSITE" id="PS50135"/>
    </source>
</evidence>
<keyword evidence="1" id="KW-0479">Metal-binding</keyword>
<dbReference type="CDD" id="cd02340">
    <property type="entry name" value="ZZ_NBR1_like"/>
    <property type="match status" value="2"/>
</dbReference>
<evidence type="ECO:0000256" key="3">
    <source>
        <dbReference type="ARBA" id="ARBA00022833"/>
    </source>
</evidence>
<evidence type="ECO:0000313" key="7">
    <source>
        <dbReference type="EMBL" id="OQE29495.1"/>
    </source>
</evidence>
<dbReference type="CDD" id="cd14947">
    <property type="entry name" value="NBR1_like"/>
    <property type="match status" value="1"/>
</dbReference>
<dbReference type="PROSITE" id="PS01357">
    <property type="entry name" value="ZF_ZZ_1"/>
    <property type="match status" value="1"/>
</dbReference>
<feature type="region of interest" description="Disordered" evidence="5">
    <location>
        <begin position="98"/>
        <end position="119"/>
    </location>
</feature>
<dbReference type="PANTHER" id="PTHR20930:SF0">
    <property type="entry name" value="PROTEIN ILRUN"/>
    <property type="match status" value="1"/>
</dbReference>
<keyword evidence="8" id="KW-1185">Reference proteome</keyword>
<organism evidence="7 8">
    <name type="scientific">Penicillium steckii</name>
    <dbReference type="NCBI Taxonomy" id="303698"/>
    <lineage>
        <taxon>Eukaryota</taxon>
        <taxon>Fungi</taxon>
        <taxon>Dikarya</taxon>
        <taxon>Ascomycota</taxon>
        <taxon>Pezizomycotina</taxon>
        <taxon>Eurotiomycetes</taxon>
        <taxon>Eurotiomycetidae</taxon>
        <taxon>Eurotiales</taxon>
        <taxon>Aspergillaceae</taxon>
        <taxon>Penicillium</taxon>
    </lineage>
</organism>
<dbReference type="Pfam" id="PF00569">
    <property type="entry name" value="ZZ"/>
    <property type="match status" value="1"/>
</dbReference>
<reference evidence="8" key="1">
    <citation type="journal article" date="2017" name="Nat. Microbiol.">
        <title>Global analysis of biosynthetic gene clusters reveals vast potential of secondary metabolite production in Penicillium species.</title>
        <authorList>
            <person name="Nielsen J.C."/>
            <person name="Grijseels S."/>
            <person name="Prigent S."/>
            <person name="Ji B."/>
            <person name="Dainat J."/>
            <person name="Nielsen K.F."/>
            <person name="Frisvad J.C."/>
            <person name="Workman M."/>
            <person name="Nielsen J."/>
        </authorList>
    </citation>
    <scope>NUCLEOTIDE SEQUENCE [LARGE SCALE GENOMIC DNA]</scope>
    <source>
        <strain evidence="8">IBT 24891</strain>
    </source>
</reference>
<feature type="domain" description="ZZ-type" evidence="6">
    <location>
        <begin position="313"/>
        <end position="367"/>
    </location>
</feature>
<feature type="compositionally biased region" description="Basic and acidic residues" evidence="5">
    <location>
        <begin position="546"/>
        <end position="562"/>
    </location>
</feature>
<dbReference type="Proteomes" id="UP000191285">
    <property type="component" value="Unassembled WGS sequence"/>
</dbReference>
<evidence type="ECO:0000256" key="2">
    <source>
        <dbReference type="ARBA" id="ARBA00022771"/>
    </source>
</evidence>
<dbReference type="PANTHER" id="PTHR20930">
    <property type="entry name" value="OVARIAN CARCINOMA ANTIGEN CA125-RELATED"/>
    <property type="match status" value="1"/>
</dbReference>
<keyword evidence="3" id="KW-0862">Zinc</keyword>
<evidence type="ECO:0000256" key="1">
    <source>
        <dbReference type="ARBA" id="ARBA00022723"/>
    </source>
</evidence>
<dbReference type="Gene3D" id="2.60.40.10">
    <property type="entry name" value="Immunoglobulins"/>
    <property type="match status" value="1"/>
</dbReference>
<keyword evidence="2 4" id="KW-0863">Zinc-finger</keyword>
<comment type="caution">
    <text evidence="7">The sequence shown here is derived from an EMBL/GenBank/DDBJ whole genome shotgun (WGS) entry which is preliminary data.</text>
</comment>
<dbReference type="InterPro" id="IPR013783">
    <property type="entry name" value="Ig-like_fold"/>
</dbReference>
<feature type="compositionally biased region" description="Low complexity" evidence="5">
    <location>
        <begin position="138"/>
        <end position="156"/>
    </location>
</feature>